<dbReference type="InterPro" id="IPR003507">
    <property type="entry name" value="S66_fam"/>
</dbReference>
<evidence type="ECO:0000259" key="4">
    <source>
        <dbReference type="Pfam" id="PF17676"/>
    </source>
</evidence>
<keyword evidence="3" id="KW-0378">Hydrolase</keyword>
<dbReference type="KEGG" id="mmn:midi_00882"/>
<keyword evidence="6" id="KW-1185">Reference proteome</keyword>
<dbReference type="EMBL" id="CP002130">
    <property type="protein sequence ID" value="AEI89168.1"/>
    <property type="molecule type" value="Genomic_DNA"/>
</dbReference>
<dbReference type="HOGENOM" id="CLU_1738427_0_0_5"/>
<dbReference type="PANTHER" id="PTHR30237">
    <property type="entry name" value="MURAMOYLTETRAPEPTIDE CARBOXYPEPTIDASE"/>
    <property type="match status" value="1"/>
</dbReference>
<dbReference type="InterPro" id="IPR040921">
    <property type="entry name" value="Peptidase_S66C"/>
</dbReference>
<accession>F7XWW9</accession>
<name>F7XWW9_MIDMI</name>
<dbReference type="GO" id="GO:0004180">
    <property type="term" value="F:carboxypeptidase activity"/>
    <property type="evidence" value="ECO:0007669"/>
    <property type="project" value="UniProtKB-KW"/>
</dbReference>
<keyword evidence="2" id="KW-0645">Protease</keyword>
<keyword evidence="3" id="KW-0720">Serine protease</keyword>
<proteinExistence type="predicted"/>
<organism evidence="5 6">
    <name type="scientific">Midichloria mitochondrii (strain IricVA)</name>
    <dbReference type="NCBI Taxonomy" id="696127"/>
    <lineage>
        <taxon>Bacteria</taxon>
        <taxon>Pseudomonadati</taxon>
        <taxon>Pseudomonadota</taxon>
        <taxon>Alphaproteobacteria</taxon>
        <taxon>Rickettsiales</taxon>
        <taxon>Candidatus Midichloriaceae</taxon>
        <taxon>Candidatus Midichloria</taxon>
    </lineage>
</organism>
<dbReference type="GO" id="GO:0006508">
    <property type="term" value="P:proteolysis"/>
    <property type="evidence" value="ECO:0007669"/>
    <property type="project" value="UniProtKB-KW"/>
</dbReference>
<evidence type="ECO:0000256" key="2">
    <source>
        <dbReference type="ARBA" id="ARBA00022670"/>
    </source>
</evidence>
<keyword evidence="1" id="KW-0121">Carboxypeptidase</keyword>
<evidence type="ECO:0000256" key="3">
    <source>
        <dbReference type="ARBA" id="ARBA00022825"/>
    </source>
</evidence>
<evidence type="ECO:0000313" key="5">
    <source>
        <dbReference type="EMBL" id="AEI89168.1"/>
    </source>
</evidence>
<dbReference type="SUPFAM" id="SSF141986">
    <property type="entry name" value="LD-carboxypeptidase A C-terminal domain-like"/>
    <property type="match status" value="1"/>
</dbReference>
<dbReference type="Gene3D" id="3.50.30.60">
    <property type="entry name" value="LD-carboxypeptidase A C-terminal domain-like"/>
    <property type="match status" value="1"/>
</dbReference>
<reference evidence="5 6" key="1">
    <citation type="journal article" date="2011" name="Mol. Biol. Evol.">
        <title>Phylogenomic evidence for the presence of a flagellum and cbb3 oxidase in the free-living mitochondrial ancestor.</title>
        <authorList>
            <person name="Sassera D."/>
            <person name="Lo N."/>
            <person name="Epis S."/>
            <person name="D'Auria G."/>
            <person name="Montagna M."/>
            <person name="Comandatore F."/>
            <person name="Horner D."/>
            <person name="Pereto J."/>
            <person name="Luciano A.M."/>
            <person name="Franciosi F."/>
            <person name="Ferri E."/>
            <person name="Crotti E."/>
            <person name="Bazzocchi C."/>
            <person name="Daffonchio D."/>
            <person name="Sacchi L."/>
            <person name="Moya A."/>
            <person name="Latorre A."/>
            <person name="Bandi C."/>
        </authorList>
    </citation>
    <scope>NUCLEOTIDE SEQUENCE [LARGE SCALE GENOMIC DNA]</scope>
    <source>
        <strain evidence="5 6">IricVA</strain>
    </source>
</reference>
<sequence length="150" mass="16699">MDGKNNARTSKEIVGKITGGNLSILQTSIGTNWEIGTADKILIIEDVAEPPYRIDRMLEHLYQAKKLDSLKAVVFGAFHQCGDKVIDALNRIALVLENKSVPVFKTEMIGHGYYNYPFIYGSNTGIIANSEKRVYNEARSSLIKNLARLP</sequence>
<gene>
    <name evidence="5" type="ordered locus">midi_00882</name>
</gene>
<evidence type="ECO:0000256" key="1">
    <source>
        <dbReference type="ARBA" id="ARBA00022645"/>
    </source>
</evidence>
<dbReference type="Proteomes" id="UP000006639">
    <property type="component" value="Chromosome"/>
</dbReference>
<feature type="domain" description="LD-carboxypeptidase C-terminal" evidence="4">
    <location>
        <begin position="15"/>
        <end position="123"/>
    </location>
</feature>
<dbReference type="InterPro" id="IPR027461">
    <property type="entry name" value="Carboxypeptidase_A_C_sf"/>
</dbReference>
<dbReference type="GO" id="GO:0008236">
    <property type="term" value="F:serine-type peptidase activity"/>
    <property type="evidence" value="ECO:0007669"/>
    <property type="project" value="UniProtKB-KW"/>
</dbReference>
<dbReference type="AlphaFoldDB" id="F7XWW9"/>
<dbReference type="Pfam" id="PF17676">
    <property type="entry name" value="Peptidase_S66C"/>
    <property type="match status" value="1"/>
</dbReference>
<evidence type="ECO:0000313" key="6">
    <source>
        <dbReference type="Proteomes" id="UP000006639"/>
    </source>
</evidence>
<protein>
    <submittedName>
        <fullName evidence="5">Putative peptidase</fullName>
    </submittedName>
</protein>
<dbReference type="PANTHER" id="PTHR30237:SF2">
    <property type="entry name" value="MUREIN TETRAPEPTIDE CARBOXYPEPTIDASE"/>
    <property type="match status" value="1"/>
</dbReference>